<dbReference type="Pfam" id="PF00096">
    <property type="entry name" value="zf-C2H2"/>
    <property type="match status" value="2"/>
</dbReference>
<keyword evidence="3 5" id="KW-0863">Zinc-finger</keyword>
<feature type="domain" description="C2H2-type" evidence="6">
    <location>
        <begin position="363"/>
        <end position="391"/>
    </location>
</feature>
<evidence type="ECO:0000256" key="2">
    <source>
        <dbReference type="ARBA" id="ARBA00022737"/>
    </source>
</evidence>
<protein>
    <recommendedName>
        <fullName evidence="6">C2H2-type domain-containing protein</fullName>
    </recommendedName>
</protein>
<keyword evidence="2" id="KW-0677">Repeat</keyword>
<feature type="domain" description="C2H2-type" evidence="6">
    <location>
        <begin position="392"/>
        <end position="420"/>
    </location>
</feature>
<dbReference type="PROSITE" id="PS50157">
    <property type="entry name" value="ZINC_FINGER_C2H2_2"/>
    <property type="match status" value="2"/>
</dbReference>
<reference evidence="7 8" key="1">
    <citation type="submission" date="2020-02" db="EMBL/GenBank/DDBJ databases">
        <authorList>
            <person name="Ferguson B K."/>
        </authorList>
    </citation>
    <scope>NUCLEOTIDE SEQUENCE [LARGE SCALE GENOMIC DNA]</scope>
</reference>
<gene>
    <name evidence="7" type="ORF">TBRA_LOCUS1614</name>
</gene>
<evidence type="ECO:0000313" key="8">
    <source>
        <dbReference type="Proteomes" id="UP000479190"/>
    </source>
</evidence>
<dbReference type="InterPro" id="IPR036236">
    <property type="entry name" value="Znf_C2H2_sf"/>
</dbReference>
<dbReference type="OrthoDB" id="6077919at2759"/>
<dbReference type="EMBL" id="CADCXV010000335">
    <property type="protein sequence ID" value="CAB0029585.1"/>
    <property type="molecule type" value="Genomic_DNA"/>
</dbReference>
<evidence type="ECO:0000256" key="4">
    <source>
        <dbReference type="ARBA" id="ARBA00022833"/>
    </source>
</evidence>
<dbReference type="InterPro" id="IPR050331">
    <property type="entry name" value="Zinc_finger"/>
</dbReference>
<dbReference type="PROSITE" id="PS00028">
    <property type="entry name" value="ZINC_FINGER_C2H2_1"/>
    <property type="match status" value="2"/>
</dbReference>
<keyword evidence="1" id="KW-0479">Metal-binding</keyword>
<dbReference type="Proteomes" id="UP000479190">
    <property type="component" value="Unassembled WGS sequence"/>
</dbReference>
<accession>A0A6H5I077</accession>
<organism evidence="7 8">
    <name type="scientific">Trichogramma brassicae</name>
    <dbReference type="NCBI Taxonomy" id="86971"/>
    <lineage>
        <taxon>Eukaryota</taxon>
        <taxon>Metazoa</taxon>
        <taxon>Ecdysozoa</taxon>
        <taxon>Arthropoda</taxon>
        <taxon>Hexapoda</taxon>
        <taxon>Insecta</taxon>
        <taxon>Pterygota</taxon>
        <taxon>Neoptera</taxon>
        <taxon>Endopterygota</taxon>
        <taxon>Hymenoptera</taxon>
        <taxon>Apocrita</taxon>
        <taxon>Proctotrupomorpha</taxon>
        <taxon>Chalcidoidea</taxon>
        <taxon>Trichogrammatidae</taxon>
        <taxon>Trichogramma</taxon>
    </lineage>
</organism>
<keyword evidence="4" id="KW-0862">Zinc</keyword>
<dbReference type="GO" id="GO:0010468">
    <property type="term" value="P:regulation of gene expression"/>
    <property type="evidence" value="ECO:0007669"/>
    <property type="project" value="TreeGrafter"/>
</dbReference>
<dbReference type="PANTHER" id="PTHR16515">
    <property type="entry name" value="PR DOMAIN ZINC FINGER PROTEIN"/>
    <property type="match status" value="1"/>
</dbReference>
<dbReference type="AlphaFoldDB" id="A0A6H5I077"/>
<evidence type="ECO:0000256" key="3">
    <source>
        <dbReference type="ARBA" id="ARBA00022771"/>
    </source>
</evidence>
<dbReference type="SUPFAM" id="SSF57667">
    <property type="entry name" value="beta-beta-alpha zinc fingers"/>
    <property type="match status" value="1"/>
</dbReference>
<evidence type="ECO:0000256" key="1">
    <source>
        <dbReference type="ARBA" id="ARBA00022723"/>
    </source>
</evidence>
<dbReference type="GO" id="GO:0005634">
    <property type="term" value="C:nucleus"/>
    <property type="evidence" value="ECO:0007669"/>
    <property type="project" value="TreeGrafter"/>
</dbReference>
<dbReference type="FunFam" id="3.30.160.60:FF:000624">
    <property type="entry name" value="zinc finger protein 697"/>
    <property type="match status" value="1"/>
</dbReference>
<dbReference type="SMART" id="SM00355">
    <property type="entry name" value="ZnF_C2H2"/>
    <property type="match status" value="2"/>
</dbReference>
<dbReference type="GO" id="GO:0008270">
    <property type="term" value="F:zinc ion binding"/>
    <property type="evidence" value="ECO:0007669"/>
    <property type="project" value="UniProtKB-KW"/>
</dbReference>
<name>A0A6H5I077_9HYME</name>
<dbReference type="Gene3D" id="3.30.160.60">
    <property type="entry name" value="Classic Zinc Finger"/>
    <property type="match status" value="2"/>
</dbReference>
<dbReference type="PANTHER" id="PTHR16515:SF58">
    <property type="entry name" value="ZINC FINGER PROTEIN 22"/>
    <property type="match status" value="1"/>
</dbReference>
<evidence type="ECO:0000313" key="7">
    <source>
        <dbReference type="EMBL" id="CAB0029585.1"/>
    </source>
</evidence>
<evidence type="ECO:0000259" key="6">
    <source>
        <dbReference type="PROSITE" id="PS50157"/>
    </source>
</evidence>
<dbReference type="InterPro" id="IPR013087">
    <property type="entry name" value="Znf_C2H2_type"/>
</dbReference>
<keyword evidence="8" id="KW-1185">Reference proteome</keyword>
<evidence type="ECO:0000256" key="5">
    <source>
        <dbReference type="PROSITE-ProRule" id="PRU00042"/>
    </source>
</evidence>
<sequence>MAKGGTREFTCRGNNEQLLSCNGNREAVRYLQRSRLLDNAQFFANRSLVYTKATSRSTRDTMRRHTNTYILTHTRSRTLVCMYVTYSRDRSSYSSAVQKMNSMLHTAWVRSSSGGVSGMACPLPSLRTSCFPRSFIHSLAGICTRGARARMLYTSCKSVVSSLCHALARRIHSSLRASNNEKRDREQKKAAWRATAAVAALLLSDESGFPPLAGHFLENRPVVYNTIRRYIVIETQKVAKEDSSSGSSSSTASSDRSLKAIETILPYLTAAAPDDTISSQSHHPESERNDIAIRALCAGDQQYLIFMRRGLVCATAPKYAALDIYPAENAYRTRGYVQRAFLTLSEERGRERKRTVHEGRKDYACDKCEKTFGYKSHLLSHQRTIHEGLKDFACEKCEQRFGQKSNMLTHLKIVHEDRKDFDCDKLSKPSKTSVLRSSIYKRPCESTFRFLARGSKNSTCSSQFRALKSSRTCTRSLATWDNTMVNEAIRHTFTLMSILLKMCARSNGPAKRCVSNKKFAPKHSRNDEQGRRHCVKAMTARRRLAFLAFSLGLRSGVSLRVPQCAADCAQQMFRENEGTKRR</sequence>
<proteinExistence type="predicted"/>